<organism evidence="1 2">
    <name type="scientific">Melia azedarach</name>
    <name type="common">Chinaberry tree</name>
    <dbReference type="NCBI Taxonomy" id="155640"/>
    <lineage>
        <taxon>Eukaryota</taxon>
        <taxon>Viridiplantae</taxon>
        <taxon>Streptophyta</taxon>
        <taxon>Embryophyta</taxon>
        <taxon>Tracheophyta</taxon>
        <taxon>Spermatophyta</taxon>
        <taxon>Magnoliopsida</taxon>
        <taxon>eudicotyledons</taxon>
        <taxon>Gunneridae</taxon>
        <taxon>Pentapetalae</taxon>
        <taxon>rosids</taxon>
        <taxon>malvids</taxon>
        <taxon>Sapindales</taxon>
        <taxon>Meliaceae</taxon>
        <taxon>Melia</taxon>
    </lineage>
</organism>
<keyword evidence="2" id="KW-1185">Reference proteome</keyword>
<evidence type="ECO:0000313" key="2">
    <source>
        <dbReference type="Proteomes" id="UP001164539"/>
    </source>
</evidence>
<reference evidence="1 2" key="1">
    <citation type="journal article" date="2023" name="Science">
        <title>Complex scaffold remodeling in plant triterpene biosynthesis.</title>
        <authorList>
            <person name="De La Pena R."/>
            <person name="Hodgson H."/>
            <person name="Liu J.C."/>
            <person name="Stephenson M.J."/>
            <person name="Martin A.C."/>
            <person name="Owen C."/>
            <person name="Harkess A."/>
            <person name="Leebens-Mack J."/>
            <person name="Jimenez L.E."/>
            <person name="Osbourn A."/>
            <person name="Sattely E.S."/>
        </authorList>
    </citation>
    <scope>NUCLEOTIDE SEQUENCE [LARGE SCALE GENOMIC DNA]</scope>
    <source>
        <strain evidence="2">cv. JPN11</strain>
        <tissue evidence="1">Leaf</tissue>
    </source>
</reference>
<protein>
    <submittedName>
        <fullName evidence="1">Laccase</fullName>
    </submittedName>
</protein>
<gene>
    <name evidence="1" type="ORF">OWV82_024401</name>
</gene>
<dbReference type="Proteomes" id="UP001164539">
    <property type="component" value="Chromosome 14"/>
</dbReference>
<evidence type="ECO:0000313" key="1">
    <source>
        <dbReference type="EMBL" id="KAJ4701112.1"/>
    </source>
</evidence>
<proteinExistence type="predicted"/>
<sequence length="564" mass="63153">MLQIFSLQVLGFIIFVPLFHCQALQRYTFVVEEVSYTRLCVTKKILTVNGTLPGPTLYAHKGDTIIVDVFNKASDNITIHWHGVKLPRNPWADGPEYVTQCPIQPGRSFSQKMILSDEEGTLWWHAHSDWARDTVHGAIIIYPKNGTTYPFPKPHAEVPIILGEWWKADTREVYDEFLESGGEANISDAFTINGQPGDLHPCSKPETFKLKVERGLTYLLRIINCALQEMHFFSIAKHNLTVVATDASYVKPFTSSYLTISPGQTFDVLLEANQDPAVEYYIAARVYSGGASRIPFDNTTTTAILQYNETSSASSPLLPDFPDYNDTTASVNFTGSLRSLADEEHPIDVPLNISKSYVFTVSMNTVPCLNETCSGPNGTRVAASLNNISFVNPSIDILEAYYYQINGIFGTNFPSSPPLKFNYTADDLPLFLLTPKKATEVKVIDYNATVEIVFQGTNLLEGTDHPMHLHGYSFYVVGWGLGNFDKEKDPRTYNLVDPPLQNTIAVPIRGWTTIRFKADNPGVWFMHCHLDRHTTWGMSMAFIVKNGRGSKTKLLPRPKDMPPC</sequence>
<accession>A0ACC1WQH9</accession>
<name>A0ACC1WQH9_MELAZ</name>
<dbReference type="EMBL" id="CM051407">
    <property type="protein sequence ID" value="KAJ4701112.1"/>
    <property type="molecule type" value="Genomic_DNA"/>
</dbReference>
<comment type="caution">
    <text evidence="1">The sequence shown here is derived from an EMBL/GenBank/DDBJ whole genome shotgun (WGS) entry which is preliminary data.</text>
</comment>